<gene>
    <name evidence="3" type="ORF">GCM10009554_06190</name>
</gene>
<feature type="signal peptide" evidence="2">
    <location>
        <begin position="1"/>
        <end position="30"/>
    </location>
</feature>
<evidence type="ECO:0000256" key="1">
    <source>
        <dbReference type="SAM" id="MobiDB-lite"/>
    </source>
</evidence>
<accession>A0ABP3ZRM3</accession>
<organism evidence="3 4">
    <name type="scientific">Kribbella koreensis</name>
    <dbReference type="NCBI Taxonomy" id="57909"/>
    <lineage>
        <taxon>Bacteria</taxon>
        <taxon>Bacillati</taxon>
        <taxon>Actinomycetota</taxon>
        <taxon>Actinomycetes</taxon>
        <taxon>Propionibacteriales</taxon>
        <taxon>Kribbellaceae</taxon>
        <taxon>Kribbella</taxon>
    </lineage>
</organism>
<evidence type="ECO:0000313" key="3">
    <source>
        <dbReference type="EMBL" id="GAA0926176.1"/>
    </source>
</evidence>
<dbReference type="EMBL" id="BAAAHK010000002">
    <property type="protein sequence ID" value="GAA0926176.1"/>
    <property type="molecule type" value="Genomic_DNA"/>
</dbReference>
<feature type="chain" id="PRO_5046533655" description="PKD domain-containing protein" evidence="2">
    <location>
        <begin position="31"/>
        <end position="230"/>
    </location>
</feature>
<evidence type="ECO:0000256" key="2">
    <source>
        <dbReference type="SAM" id="SignalP"/>
    </source>
</evidence>
<comment type="caution">
    <text evidence="3">The sequence shown here is derived from an EMBL/GenBank/DDBJ whole genome shotgun (WGS) entry which is preliminary data.</text>
</comment>
<evidence type="ECO:0000313" key="4">
    <source>
        <dbReference type="Proteomes" id="UP001500542"/>
    </source>
</evidence>
<dbReference type="RefSeq" id="WP_343964541.1">
    <property type="nucleotide sequence ID" value="NZ_BAAAHK010000002.1"/>
</dbReference>
<proteinExistence type="predicted"/>
<keyword evidence="4" id="KW-1185">Reference proteome</keyword>
<keyword evidence="2" id="KW-0732">Signal</keyword>
<reference evidence="4" key="1">
    <citation type="journal article" date="2019" name="Int. J. Syst. Evol. Microbiol.">
        <title>The Global Catalogue of Microorganisms (GCM) 10K type strain sequencing project: providing services to taxonomists for standard genome sequencing and annotation.</title>
        <authorList>
            <consortium name="The Broad Institute Genomics Platform"/>
            <consortium name="The Broad Institute Genome Sequencing Center for Infectious Disease"/>
            <person name="Wu L."/>
            <person name="Ma J."/>
        </authorList>
    </citation>
    <scope>NUCLEOTIDE SEQUENCE [LARGE SCALE GENOMIC DNA]</scope>
    <source>
        <strain evidence="4">JCM 10977</strain>
    </source>
</reference>
<dbReference type="Proteomes" id="UP001500542">
    <property type="component" value="Unassembled WGS sequence"/>
</dbReference>
<sequence>MSERVFFTRHASLAVVMTVAAVVFAGIVHAGDDDHASGGDRPGLATMAGQLPTSELPAPAGVPADADGDEGSPLTTHGSFADGKGKLTVTRVSGAGTVTDHGDGTWSWSYTSADDASGIVVVRVTDGQRATGTESFGWTAANVAPSFERPRSTRLGARAVSVIAPYRDPGAADTHTAFVRWGDGTTTLAASARGAVTGSHVYAATGSYQIGISIIDDNDGRDSARLGLRT</sequence>
<protein>
    <recommendedName>
        <fullName evidence="5">PKD domain-containing protein</fullName>
    </recommendedName>
</protein>
<name>A0ABP3ZRM3_9ACTN</name>
<evidence type="ECO:0008006" key="5">
    <source>
        <dbReference type="Google" id="ProtNLM"/>
    </source>
</evidence>
<dbReference type="Pfam" id="PF17963">
    <property type="entry name" value="Big_9"/>
    <property type="match status" value="1"/>
</dbReference>
<feature type="region of interest" description="Disordered" evidence="1">
    <location>
        <begin position="35"/>
        <end position="83"/>
    </location>
</feature>